<dbReference type="Proteomes" id="UP000298652">
    <property type="component" value="Chromosome 9"/>
</dbReference>
<dbReference type="Gramene" id="TKV95527">
    <property type="protein sequence ID" value="TKV95527"/>
    <property type="gene ID" value="SEVIR_9G369350v2"/>
</dbReference>
<reference evidence="2" key="1">
    <citation type="submission" date="2019-03" db="EMBL/GenBank/DDBJ databases">
        <title>WGS assembly of Setaria viridis.</title>
        <authorList>
            <person name="Huang P."/>
            <person name="Jenkins J."/>
            <person name="Grimwood J."/>
            <person name="Barry K."/>
            <person name="Healey A."/>
            <person name="Mamidi S."/>
            <person name="Sreedasyam A."/>
            <person name="Shu S."/>
            <person name="Feldman M."/>
            <person name="Wu J."/>
            <person name="Yu Y."/>
            <person name="Chen C."/>
            <person name="Johnson J."/>
            <person name="Rokhsar D."/>
            <person name="Baxter I."/>
            <person name="Schmutz J."/>
            <person name="Brutnell T."/>
            <person name="Kellogg E."/>
        </authorList>
    </citation>
    <scope>NUCLEOTIDE SEQUENCE [LARGE SCALE GENOMIC DNA]</scope>
</reference>
<name>A0A4U6T1T1_SETVI</name>
<evidence type="ECO:0000313" key="2">
    <source>
        <dbReference type="EMBL" id="TKV95527.1"/>
    </source>
</evidence>
<dbReference type="OMA" id="PRHACAG"/>
<feature type="compositionally biased region" description="Pro residues" evidence="1">
    <location>
        <begin position="1"/>
        <end position="14"/>
    </location>
</feature>
<sequence length="173" mass="18524">MPAQRPPQPGPQPSFPTHGYASPRPPPRRAHRLLPVAPHPHLAGPPSPLAGAPLRPTLTTTTHNRQPCPIPRRPPAGFGRPLPNPAHRQTAAGALAAAVDHHLLANPQPAGTLPSQCLAAPAFSSPCRCSGRAANPQPNHRRPTRWPPPCRPQLRIFQLRLFGFLAPLEDAQG</sequence>
<accession>A0A4U6T1T1</accession>
<evidence type="ECO:0000256" key="1">
    <source>
        <dbReference type="SAM" id="MobiDB-lite"/>
    </source>
</evidence>
<protein>
    <submittedName>
        <fullName evidence="2">Uncharacterized protein</fullName>
    </submittedName>
</protein>
<keyword evidence="3" id="KW-1185">Reference proteome</keyword>
<organism evidence="2 3">
    <name type="scientific">Setaria viridis</name>
    <name type="common">Green bristlegrass</name>
    <name type="synonym">Setaria italica subsp. viridis</name>
    <dbReference type="NCBI Taxonomy" id="4556"/>
    <lineage>
        <taxon>Eukaryota</taxon>
        <taxon>Viridiplantae</taxon>
        <taxon>Streptophyta</taxon>
        <taxon>Embryophyta</taxon>
        <taxon>Tracheophyta</taxon>
        <taxon>Spermatophyta</taxon>
        <taxon>Magnoliopsida</taxon>
        <taxon>Liliopsida</taxon>
        <taxon>Poales</taxon>
        <taxon>Poaceae</taxon>
        <taxon>PACMAD clade</taxon>
        <taxon>Panicoideae</taxon>
        <taxon>Panicodae</taxon>
        <taxon>Paniceae</taxon>
        <taxon>Cenchrinae</taxon>
        <taxon>Setaria</taxon>
    </lineage>
</organism>
<dbReference type="AlphaFoldDB" id="A0A4U6T1T1"/>
<dbReference type="EMBL" id="CM016560">
    <property type="protein sequence ID" value="TKV95527.1"/>
    <property type="molecule type" value="Genomic_DNA"/>
</dbReference>
<feature type="region of interest" description="Disordered" evidence="1">
    <location>
        <begin position="1"/>
        <end position="83"/>
    </location>
</feature>
<gene>
    <name evidence="2" type="ORF">SEVIR_9G369350v2</name>
</gene>
<evidence type="ECO:0000313" key="3">
    <source>
        <dbReference type="Proteomes" id="UP000298652"/>
    </source>
</evidence>
<proteinExistence type="predicted"/>
<feature type="compositionally biased region" description="Low complexity" evidence="1">
    <location>
        <begin position="33"/>
        <end position="42"/>
    </location>
</feature>